<dbReference type="SUPFAM" id="SSF48179">
    <property type="entry name" value="6-phosphogluconate dehydrogenase C-terminal domain-like"/>
    <property type="match status" value="1"/>
</dbReference>
<comment type="subcellular location">
    <subcellularLocation>
        <location evidence="6">Cytoplasm</location>
    </subcellularLocation>
</comment>
<organism evidence="11 12">
    <name type="scientific">Clostridium fessum</name>
    <dbReference type="NCBI Taxonomy" id="2126740"/>
    <lineage>
        <taxon>Bacteria</taxon>
        <taxon>Bacillati</taxon>
        <taxon>Bacillota</taxon>
        <taxon>Clostridia</taxon>
        <taxon>Eubacteriales</taxon>
        <taxon>Clostridiaceae</taxon>
        <taxon>Clostridium</taxon>
    </lineage>
</organism>
<dbReference type="PROSITE" id="PS51257">
    <property type="entry name" value="PROKAR_LIPOPROTEIN"/>
    <property type="match status" value="1"/>
</dbReference>
<evidence type="ECO:0000256" key="2">
    <source>
        <dbReference type="ARBA" id="ARBA00022650"/>
    </source>
</evidence>
<keyword evidence="6" id="KW-0963">Cytoplasm</keyword>
<name>A0A2T3FNQ7_9CLOT</name>
<comment type="caution">
    <text evidence="11">The sequence shown here is derived from an EMBL/GenBank/DDBJ whole genome shotgun (WGS) entry which is preliminary data.</text>
</comment>
<dbReference type="GO" id="GO:0005737">
    <property type="term" value="C:cytoplasm"/>
    <property type="evidence" value="ECO:0007669"/>
    <property type="project" value="UniProtKB-SubCell"/>
</dbReference>
<evidence type="ECO:0000256" key="8">
    <source>
        <dbReference type="PIRSR" id="PIRSR000193-1"/>
    </source>
</evidence>
<dbReference type="Gene3D" id="1.10.3730.10">
    <property type="entry name" value="ProC C-terminal domain-like"/>
    <property type="match status" value="1"/>
</dbReference>
<dbReference type="EMBL" id="PYLO01000003">
    <property type="protein sequence ID" value="PST36892.1"/>
    <property type="molecule type" value="Genomic_DNA"/>
</dbReference>
<evidence type="ECO:0000256" key="1">
    <source>
        <dbReference type="ARBA" id="ARBA00005525"/>
    </source>
</evidence>
<comment type="catalytic activity">
    <reaction evidence="6">
        <text>L-proline + NADP(+) = (S)-1-pyrroline-5-carboxylate + NADPH + 2 H(+)</text>
        <dbReference type="Rhea" id="RHEA:14109"/>
        <dbReference type="ChEBI" id="CHEBI:15378"/>
        <dbReference type="ChEBI" id="CHEBI:17388"/>
        <dbReference type="ChEBI" id="CHEBI:57783"/>
        <dbReference type="ChEBI" id="CHEBI:58349"/>
        <dbReference type="ChEBI" id="CHEBI:60039"/>
        <dbReference type="EC" id="1.5.1.2"/>
    </reaction>
</comment>
<evidence type="ECO:0000259" key="10">
    <source>
        <dbReference type="Pfam" id="PF14748"/>
    </source>
</evidence>
<evidence type="ECO:0000256" key="5">
    <source>
        <dbReference type="ARBA" id="ARBA00058118"/>
    </source>
</evidence>
<gene>
    <name evidence="6 11" type="primary">proC</name>
    <name evidence="11" type="ORF">C7U56_10055</name>
</gene>
<dbReference type="EC" id="1.5.1.2" evidence="6 7"/>
<evidence type="ECO:0000256" key="4">
    <source>
        <dbReference type="ARBA" id="ARBA00023002"/>
    </source>
</evidence>
<evidence type="ECO:0000313" key="12">
    <source>
        <dbReference type="Proteomes" id="UP000241048"/>
    </source>
</evidence>
<dbReference type="SUPFAM" id="SSF51735">
    <property type="entry name" value="NAD(P)-binding Rossmann-fold domains"/>
    <property type="match status" value="1"/>
</dbReference>
<dbReference type="InterPro" id="IPR000304">
    <property type="entry name" value="Pyrroline-COOH_reductase"/>
</dbReference>
<keyword evidence="6" id="KW-0028">Amino-acid biosynthesis</keyword>
<evidence type="ECO:0000256" key="7">
    <source>
        <dbReference type="NCBIfam" id="TIGR00112"/>
    </source>
</evidence>
<dbReference type="PIRSF" id="PIRSF000193">
    <property type="entry name" value="Pyrrol-5-carb_rd"/>
    <property type="match status" value="1"/>
</dbReference>
<dbReference type="NCBIfam" id="TIGR00112">
    <property type="entry name" value="proC"/>
    <property type="match status" value="1"/>
</dbReference>
<feature type="domain" description="Pyrroline-5-carboxylate reductase catalytic N-terminal" evidence="9">
    <location>
        <begin position="3"/>
        <end position="102"/>
    </location>
</feature>
<evidence type="ECO:0000313" key="11">
    <source>
        <dbReference type="EMBL" id="PST36892.1"/>
    </source>
</evidence>
<dbReference type="GeneID" id="79840313"/>
<dbReference type="GO" id="GO:0055129">
    <property type="term" value="P:L-proline biosynthetic process"/>
    <property type="evidence" value="ECO:0007669"/>
    <property type="project" value="UniProtKB-UniRule"/>
</dbReference>
<keyword evidence="12" id="KW-1185">Reference proteome</keyword>
<feature type="binding site" evidence="8">
    <location>
        <position position="54"/>
    </location>
    <ligand>
        <name>NADPH</name>
        <dbReference type="ChEBI" id="CHEBI:57783"/>
    </ligand>
</feature>
<dbReference type="InterPro" id="IPR029036">
    <property type="entry name" value="P5CR_dimer"/>
</dbReference>
<feature type="domain" description="Pyrroline-5-carboxylate reductase dimerisation" evidence="10">
    <location>
        <begin position="169"/>
        <end position="271"/>
    </location>
</feature>
<dbReference type="AlphaFoldDB" id="A0A2T3FNQ7"/>
<dbReference type="InterPro" id="IPR028939">
    <property type="entry name" value="P5C_Rdtase_cat_N"/>
</dbReference>
<evidence type="ECO:0000256" key="3">
    <source>
        <dbReference type="ARBA" id="ARBA00022857"/>
    </source>
</evidence>
<comment type="function">
    <text evidence="5 6">Catalyzes the reduction of 1-pyrroline-5-carboxylate (PCA) to L-proline.</text>
</comment>
<keyword evidence="4 6" id="KW-0560">Oxidoreductase</keyword>
<proteinExistence type="inferred from homology"/>
<dbReference type="Gene3D" id="3.40.50.720">
    <property type="entry name" value="NAD(P)-binding Rossmann-like Domain"/>
    <property type="match status" value="1"/>
</dbReference>
<evidence type="ECO:0000259" key="9">
    <source>
        <dbReference type="Pfam" id="PF03807"/>
    </source>
</evidence>
<dbReference type="HAMAP" id="MF_01925">
    <property type="entry name" value="P5C_reductase"/>
    <property type="match status" value="1"/>
</dbReference>
<comment type="pathway">
    <text evidence="6">Amino-acid biosynthesis; L-proline biosynthesis; L-proline from L-glutamate 5-semialdehyde: step 1/1.</text>
</comment>
<comment type="catalytic activity">
    <reaction evidence="6">
        <text>L-proline + NAD(+) = (S)-1-pyrroline-5-carboxylate + NADH + 2 H(+)</text>
        <dbReference type="Rhea" id="RHEA:14105"/>
        <dbReference type="ChEBI" id="CHEBI:15378"/>
        <dbReference type="ChEBI" id="CHEBI:17388"/>
        <dbReference type="ChEBI" id="CHEBI:57540"/>
        <dbReference type="ChEBI" id="CHEBI:57945"/>
        <dbReference type="ChEBI" id="CHEBI:60039"/>
        <dbReference type="EC" id="1.5.1.2"/>
    </reaction>
</comment>
<protein>
    <recommendedName>
        <fullName evidence="6 7">Pyrroline-5-carboxylate reductase</fullName>
        <shortName evidence="6">P5C reductase</shortName>
        <shortName evidence="6">P5CR</shortName>
        <ecNumber evidence="6 7">1.5.1.2</ecNumber>
    </recommendedName>
    <alternativeName>
        <fullName evidence="6">PCA reductase</fullName>
    </alternativeName>
</protein>
<dbReference type="FunFam" id="1.10.3730.10:FF:000001">
    <property type="entry name" value="Pyrroline-5-carboxylate reductase"/>
    <property type="match status" value="1"/>
</dbReference>
<sequence length="276" mass="29832">MKKIAFIGSGTMGTALATAACKGIDPSEVVITDVVTEKGQKLADELGCNFVETNGEAIKAAHYVVFCVKPQFLKSVLEEVKPVFAACAEEGQEKIIVSIVAGVEVSTYMKELELEGKNVPVIRILPNTACLIGKGFILIEQGDSYTKEQEDEFRYILREAGGFDSLPASQFVAGTVLTSTSPAFIAMFANSLADGGVYNGLLRYQARRYALEGILGTVQLFLQSEKHLENLKDDVCSPAGPAMIGVKTLEDRGFRSSVINAVVDAYKRFDEIGKLK</sequence>
<keyword evidence="2 6" id="KW-0641">Proline biosynthesis</keyword>
<comment type="similarity">
    <text evidence="1 6">Belongs to the pyrroline-5-carboxylate reductase family.</text>
</comment>
<feature type="binding site" evidence="8">
    <location>
        <begin position="7"/>
        <end position="12"/>
    </location>
    <ligand>
        <name>NADP(+)</name>
        <dbReference type="ChEBI" id="CHEBI:58349"/>
    </ligand>
</feature>
<dbReference type="InterPro" id="IPR008927">
    <property type="entry name" value="6-PGluconate_DH-like_C_sf"/>
</dbReference>
<dbReference type="UniPathway" id="UPA00098">
    <property type="reaction ID" value="UER00361"/>
</dbReference>
<evidence type="ECO:0000256" key="6">
    <source>
        <dbReference type="HAMAP-Rule" id="MF_01925"/>
    </source>
</evidence>
<reference evidence="11 12" key="1">
    <citation type="submission" date="2018-03" db="EMBL/GenBank/DDBJ databases">
        <title>Lachnoclostridium SNUG30386 gen.nov., sp.nov., isolated from human faeces.</title>
        <authorList>
            <person name="Seo B."/>
            <person name="Jeon K."/>
            <person name="Ko G."/>
        </authorList>
    </citation>
    <scope>NUCLEOTIDE SEQUENCE [LARGE SCALE GENOMIC DNA]</scope>
    <source>
        <strain evidence="11 12">SNUG30386</strain>
    </source>
</reference>
<dbReference type="InterPro" id="IPR036291">
    <property type="entry name" value="NAD(P)-bd_dom_sf"/>
</dbReference>
<dbReference type="PANTHER" id="PTHR11645">
    <property type="entry name" value="PYRROLINE-5-CARBOXYLATE REDUCTASE"/>
    <property type="match status" value="1"/>
</dbReference>
<dbReference type="PANTHER" id="PTHR11645:SF0">
    <property type="entry name" value="PYRROLINE-5-CARBOXYLATE REDUCTASE 3"/>
    <property type="match status" value="1"/>
</dbReference>
<dbReference type="GO" id="GO:0004735">
    <property type="term" value="F:pyrroline-5-carboxylate reductase activity"/>
    <property type="evidence" value="ECO:0007669"/>
    <property type="project" value="UniProtKB-UniRule"/>
</dbReference>
<keyword evidence="3 6" id="KW-0521">NADP</keyword>
<dbReference type="RefSeq" id="WP_107001105.1">
    <property type="nucleotide sequence ID" value="NZ_CAUWBW010000032.1"/>
</dbReference>
<dbReference type="Proteomes" id="UP000241048">
    <property type="component" value="Unassembled WGS sequence"/>
</dbReference>
<accession>A0A2T3FNQ7</accession>
<dbReference type="Pfam" id="PF14748">
    <property type="entry name" value="P5CR_dimer"/>
    <property type="match status" value="1"/>
</dbReference>
<dbReference type="Pfam" id="PF03807">
    <property type="entry name" value="F420_oxidored"/>
    <property type="match status" value="1"/>
</dbReference>